<evidence type="ECO:0000256" key="4">
    <source>
        <dbReference type="ARBA" id="ARBA00022603"/>
    </source>
</evidence>
<feature type="compositionally biased region" description="Polar residues" evidence="28">
    <location>
        <begin position="1219"/>
        <end position="1233"/>
    </location>
</feature>
<comment type="function">
    <text evidence="24">Histone methyltransferase that catalyzes methyl group transfer from S-adenosyl-L-methionine to the epsilon-amino group of 'Lys-4' of histone H3 (H3K4). Part of chromatin remodeling machinery predominantly forms H3K4me1 methylation marks at active chromatin sites where transcription and DNA repair take place. Likely plays a redundant role with KMT2D in enriching H3K4me1 mark on primed and active enhancer elements.</text>
</comment>
<feature type="compositionally biased region" description="Low complexity" evidence="28">
    <location>
        <begin position="3784"/>
        <end position="3804"/>
    </location>
</feature>
<keyword evidence="10" id="KW-0862">Zinc</keyword>
<dbReference type="PROSITE" id="PS51805">
    <property type="entry name" value="EPHD"/>
    <property type="match status" value="1"/>
</dbReference>
<feature type="compositionally biased region" description="Polar residues" evidence="28">
    <location>
        <begin position="86"/>
        <end position="102"/>
    </location>
</feature>
<keyword evidence="12" id="KW-0007">Acetylation</keyword>
<feature type="compositionally biased region" description="Low complexity" evidence="28">
    <location>
        <begin position="636"/>
        <end position="651"/>
    </location>
</feature>
<evidence type="ECO:0000256" key="6">
    <source>
        <dbReference type="ARBA" id="ARBA00022691"/>
    </source>
</evidence>
<feature type="region of interest" description="Disordered" evidence="28">
    <location>
        <begin position="4186"/>
        <end position="4206"/>
    </location>
</feature>
<feature type="region of interest" description="Disordered" evidence="28">
    <location>
        <begin position="714"/>
        <end position="748"/>
    </location>
</feature>
<feature type="compositionally biased region" description="Polar residues" evidence="28">
    <location>
        <begin position="416"/>
        <end position="435"/>
    </location>
</feature>
<dbReference type="SMART" id="SM00542">
    <property type="entry name" value="FYRC"/>
    <property type="match status" value="1"/>
</dbReference>
<protein>
    <recommendedName>
        <fullName evidence="26">Histone-lysine N-methyltransferase 2C</fullName>
        <ecNumber evidence="22">2.1.1.364</ecNumber>
    </recommendedName>
</protein>
<feature type="compositionally biased region" description="Low complexity" evidence="28">
    <location>
        <begin position="2601"/>
        <end position="2620"/>
    </location>
</feature>
<evidence type="ECO:0000256" key="2">
    <source>
        <dbReference type="ARBA" id="ARBA00022481"/>
    </source>
</evidence>
<keyword evidence="13" id="KW-0805">Transcription regulation</keyword>
<evidence type="ECO:0000256" key="15">
    <source>
        <dbReference type="ARBA" id="ARBA00023125"/>
    </source>
</evidence>
<proteinExistence type="predicted"/>
<dbReference type="GO" id="GO:0003677">
    <property type="term" value="F:DNA binding"/>
    <property type="evidence" value="ECO:0007669"/>
    <property type="project" value="UniProtKB-KW"/>
</dbReference>
<dbReference type="SMART" id="SM00508">
    <property type="entry name" value="PostSET"/>
    <property type="match status" value="1"/>
</dbReference>
<feature type="region of interest" description="Disordered" evidence="28">
    <location>
        <begin position="2559"/>
        <end position="2812"/>
    </location>
</feature>
<feature type="compositionally biased region" description="Polar residues" evidence="28">
    <location>
        <begin position="540"/>
        <end position="557"/>
    </location>
</feature>
<feature type="compositionally biased region" description="Polar residues" evidence="28">
    <location>
        <begin position="3711"/>
        <end position="3725"/>
    </location>
</feature>
<feature type="region of interest" description="Disordered" evidence="28">
    <location>
        <begin position="1068"/>
        <end position="1389"/>
    </location>
</feature>
<feature type="domain" description="PHD-type" evidence="29">
    <location>
        <begin position="1787"/>
        <end position="1842"/>
    </location>
</feature>
<comment type="subcellular location">
    <subcellularLocation>
        <location evidence="1">Nucleus</location>
    </subcellularLocation>
</comment>
<keyword evidence="8" id="KW-0677">Repeat</keyword>
<dbReference type="InterPro" id="IPR003889">
    <property type="entry name" value="FYrich_C"/>
</dbReference>
<feature type="compositionally biased region" description="Polar residues" evidence="28">
    <location>
        <begin position="3267"/>
        <end position="3284"/>
    </location>
</feature>
<dbReference type="Pfam" id="PF00856">
    <property type="entry name" value="SET"/>
    <property type="match status" value="1"/>
</dbReference>
<dbReference type="InterPro" id="IPR009071">
    <property type="entry name" value="HMG_box_dom"/>
</dbReference>
<feature type="compositionally biased region" description="Basic and acidic residues" evidence="28">
    <location>
        <begin position="3168"/>
        <end position="3189"/>
    </location>
</feature>
<dbReference type="GO" id="GO:0032259">
    <property type="term" value="P:methylation"/>
    <property type="evidence" value="ECO:0007669"/>
    <property type="project" value="UniProtKB-KW"/>
</dbReference>
<dbReference type="Gene3D" id="3.30.40.10">
    <property type="entry name" value="Zinc/RING finger domain, C3HC4 (zinc finger)"/>
    <property type="match status" value="4"/>
</dbReference>
<dbReference type="CDD" id="cd19171">
    <property type="entry name" value="SET_KMT2C_2D"/>
    <property type="match status" value="1"/>
</dbReference>
<feature type="region of interest" description="Disordered" evidence="28">
    <location>
        <begin position="3957"/>
        <end position="4024"/>
    </location>
</feature>
<evidence type="ECO:0000256" key="10">
    <source>
        <dbReference type="ARBA" id="ARBA00022833"/>
    </source>
</evidence>
<keyword evidence="15" id="KW-0238">DNA-binding</keyword>
<feature type="domain" description="SET" evidence="30">
    <location>
        <begin position="4946"/>
        <end position="5062"/>
    </location>
</feature>
<feature type="compositionally biased region" description="Low complexity" evidence="28">
    <location>
        <begin position="2436"/>
        <end position="2448"/>
    </location>
</feature>
<evidence type="ECO:0000256" key="12">
    <source>
        <dbReference type="ARBA" id="ARBA00022990"/>
    </source>
</evidence>
<evidence type="ECO:0000256" key="11">
    <source>
        <dbReference type="ARBA" id="ARBA00022853"/>
    </source>
</evidence>
<sequence length="5086" mass="552211">MHQNLSSPKETNLCLTSPEEMHQSPTSSPKEMHQSLSSPKETYKSPAASLQDSHQSPASSPKKMHQNLSSPKETNLCLTSPEEMHQSPTSSPKEMHQSPTSSPKEKRKVPVASLQDSHKSPTSFPKETHQCPPVSLQKSHQSSFLKETHHNPILFLKETHQNLDPSPYQCQVTKLCPQAPFPKDTYSSLAPSQNEMHQNQSSEKTYQNLDASPKLVQGVPTIFSVDNNTSPKLETYQSSFPFGTKTHKSIALSSDGVQQSPTSFVEETHESSSLEVPIKCLQTQASPHQHVVLSPSNFQPELSPEEIHPTIQQSPQNPAQSAEMTQNCFTSLHVIQQNYAQCSVPSTNNVQQDPSSKCVEMSPDPYFTNIQEIPSPSPEEIDQITFLSCAEPERQSLKCLESINPSNPTAVEHKVSSSPSYPGQMIGSSSSVSRTDPTKLKELLSPPHPNFSEDQKRCPSFLLSQERSTWIQPDLTEFKLGQMSSPSPAQLNQSPTHKTSAQIQSSPCQLSSSGSRQNPTENERSPVHAMTVLFPLLHSAQDSPPQSVSQTGLSPTNVKPGLAECGNSQLSRSCGPTSIFLSQPHHHSSNPHNPSQVETSSNSSTPRTEPKLALEINGSDPAQEPSTIDLDGPHAKCSCTTTPPKSSSAPCSPSPPPSRASLRSRSQPGSPVQQLCDEGVGLSVATTEPISHSFEQTLEHKPPILSITSDQSVVPLTESGSDHPSPPLVPAHLTPESLDHSSTSMEHSSLNVSPCVQDTEVHQSPHGSPSGSAKAFELVDEMQAEPTLSETAFCLGACENPKPTQAIPPTQSDYSTEPSSPNRPESDLAQPAQAFPSQDETMKVHPNSPVYAGAISYPALSLSQAMVSSTHVQSFCSPSSGPLHFSPTHAGPASTFVSHNLSQIPSNGESQMSFAFASHSPPRSSPAGQASPVDVVHARSPSPVTQVRPPHSPAQGFDLQFSPTRKPHPPAHSTKTNTGLTGEDWNPSLNPDVVLVASPTSQCSDIVAHLDTSIFKPSEPGPHVNQMQTLPTSAVCLISAGPEIDGSLSPSHQRPECLAQTTLGYASPTSPASPFCSTQSQLSPPQRVLSSIHTSTTYSISGASPTSGSVDSVGQAPFSSIQPQPSPNTEPDHFSPGPASVSGLQPERSPCVDSGPVSPSQHKPSPLPVNPMQPQPSPNLANLSPSLDFGPVSPKQLDSGPGIGGASSISCEVSPVPTSPAQPGSRPSQQTGRQMERAVTGEVHVFDEQRSTEEEKTRREPHQGALESSGDEEEDQLVLVYSPSGVQPTAPLLPLLASPSHQPFTPSCSSSHPPPRTSSSGTPPHGTSLPPDSEEKVELNNSQSQSMIESVFIPTLLSEDEHQSHVEPSEKQEEVTPDHVVAEQQPIREKQEEVGLVKNQLDKEEEPPVSPVLDLDPSLDKEVMELMTPPSILELTSTSPPPFGRRGKGRCLRPPLSFSRPSDDLSIRLRQSPFSTEASPETSPARTPITPPPLTPPSPATPRESPPLSQAPPTCVFPLTPKIGMGKPAISKRKFSPGRARVRQGLWWSSRRALSPPSSSQDSTGEGGSDSPKPRPPDSFLWNMKVGRGSGFPGRRRSRGGGVGGGRGGRGRSRLKNQDSLTVPPGGGYMEVFQSKEEEENSMHNTVVMFSTSDHFTLKQDMCVVCGSFGQGAESRLLACSQCGQCYHPYCVNVKITRVVLTKGWRCLECTVCEACGDASDPGRLLLCDDCDISYHTYCLDPPLHTVPKGGWKCHWCVWCVQCGSASPGVHCDWQNNYSLCGPCFSLSQCPVCQRRYIQDELILQCQQCDRWVHAVCQGLTSQEDVELAAEEGFDCSLCRTHRRSSCGRSEGLGPYMAQVISRTRDLDSKTYTQDGVCLTESGLSHLQSLVKPLMSPRRNRRCKPKLKLRIINQVVSVLHTPPDPETPTDPDQNRGDLDCDLKSDSSPERDSTHISDISKYSEVTDGNKKKKRKPYRPGIGGFMVRQRGGKAALSRKDSMDMMLSRDQGVLDAEVSMETTCASDQVTEKGKKRYRKKKTKLEEVFPSYLQEAFFGRDLLHYSRHTDVRVGTEVPACSQSGTALSGTKGSTHKLLSEQLAGAMATSRKPESCGRSQRASQEEPLDVILSPELDKMVSDGAILSRLYNIPELKGKDVEEVFTSVLSPNGNIDPEPNRTHTTASAPAGFRVSPPQGPSPTSATANRPAAADVEQDALSTAQRSMLKWEKEESLGELATVAPVLYCNTNFPQLRQQYPDWSARVKQIAKLWRKASSQDRLPYVQKARDNRAAQRINKVQMSNDSLKHLQPPPQPPQPLAPYEQVSMEMEMAFKDPLRPRESEQEQEWKLRQQMRQKSKQLAKMEATQKLEQVKHEQRQQQLRLSGRVSPEAVTAHQPVAVGNLSPQKLPSSRHLLLQQGGVELASEVFLRPLAPPPSGFSSLPQSPHTSSPLHQPPSSPLMFSPPSSRPSSPWDPYSKGVGTPRSSSSQSGSTSALPQQRLPSLSSSPAHDALGSPVPSPDFKSFDTSHPGLQQNRVGITGPLSGSAPDLSIKPAGLRLAETYQRTTLRTPESALVQGGVFKAPMPPQQEVGGGGRRELSRPPDLGFSLEPSFPSSPLSSLGSPHRSPYAQTPDPLPPQSPRSSRPSPDPYSNPQTPGTPRSHQDSAYHTTPPLLRPDQYNQQPSSRRPSPSHQPADSYASNPGTPLPTERFPCSPGVARPSPDPYLQQPSTPRILKAHESLTQPTSSSSPLASGPSAEVGTFSQPSPRQQQDLFPRTSSSQKHPGMSEEASFSAHSVGHLAPGAPQLEKTSDQVALGGSSLEGAISVLPQAGDSEERLRQRQWLRQHILRQQHQKNFQRQEKVLQEPTSGPAAALHSWLPEDSSAPSADSFGRPPPPYPGTVRPPAPGFPGCFPVEQHRAFPRAEAAVPRQNRPPDLGVRGMAVRFGVPPAPPQGPPPGPVVGSVEGNPVQMRRPVPSAFSCIRPVMPPNAHMLSGVPQPFLPRPPSVRQHSVTPYIELRHRGPESRLRMPFPLPDPDVPLLHPTQPASVHLGPAGTGVSSLGPQAVLTHSSEVAQPGPDGMEEHLEGEDSAVKDLEDVEVKDLVDLNLNLDPDDGKEDLDLHLDDFLLSGKFDLIAYADPELNLEDKKDMFNEELDLGDPEDKDGGGASKKMDSHSHQGDQVKQEVSDAVKPEGGSHPCEAPAPGVLKEQLEGSASAAGAVRATQDQAPRTHSPTSAGQQSVFQQHQRLFGPTSSSNPPSATPPPQPSHQNSRTESPHPGTSTQNHNKSRPLLLVEQPLLIQDLLDKERQEQQQQKQMQALIRQRSGSESDLSSVDFDSIPDPIMKAKMVALKGINKVMSQGNLGLGPMTISRFQHVPGDPSPEAPPPPPPPAGQEKKISPHVVRRNPPSFGASFSNESQRHQYEEWLGETQQLLQMQQHLLEDQLAAHRKAKKALSAKQRTAKRAGRAFAEEDAAQLRSISEQQGAVQKQLEQIRKQQKDHSELIDDYRNKQQLRLQQMPPQKPLPQPHPNPPAQPPKNPLAAPMVPLQHQPDRPAAAFTPNAGWTSGVGAPGPMGQRPPPALPNNLQDPQNPPSVVPALAAFPTDPRGPSADGATLTPQVKFDDNNPFSEGFQERERRERLREQQERQRVQLMQEVERHRALQQRLVQQDLLGVSLGPESGAAGPPSAGAVSRVTQTPGPGSGALVRMDFLQSSSASRPPTQVQTLMGAPFPSSASLHHGSTGAPLYPAPGLLPGAVVEPGSALQTKPKPACPGGPGQRLGHESNSSSPLSSSFPCASSGGSSSHLQLYSDIVLDGKPKKSRRRDGDDAGGGATTPLSPHSDITAPPTPAVSETSGSLPTHQLDLSFSGLAPVSELERQLSVRGPVLDLEGQRGPRSAAQLEVKVEQVEAGSCGGGMVKMEVDGAASSPLQSGDVGKELLRHLLKDKTSPLTALTAARQAHPIAHRQLSSDSLRSEEEEPGSHGNMVMTGPGPDRKKTQRCKRLAHPDRAPPKCKRRKREKEEEEMEEEKILLSSDPFIAHLRQLSILPLMEPVLAVDLSLFPPYGSSSLGRDSRLSGSFGNASLDGTSDYYSQLIFKNNLINPPTPPASLPPTPPPVARQKLVNGFATTEEMTRKDICEQEVKGVSAPKHKEEELQHLRHISKAVDVPASLPTPPHNNLEELRVQSTEELDSPDGYVPSSSPESVVDMEVSRYPDLSSIKLEPCSPCPSPTLPIMPCAWGKGSAVKQEVKAEPKHPVHPSCPNRDLVTIAITVNPVAAQNVAGVMAAVATLLRVPGPLTYQLSRATGPEQSSLALLAGVRVPLMQDSGPRGPQRAPPAAGNQSQFCCRCKALLRNAVHLKQGGESRTGPSLVFCSPSCLALYQSEHQNQSTGCKTTDPGSELVPPSRTQHQYTNNMSSITVHSLTHTPTPPPSSSSPPLTFPPAYAVAMETRPHMDSLKVKVKLKPHPRAMPGGDDSPFSRHGKRMRSSRWRRWSVSITLSRGPCLPNEAVAVPTEEEVDHLLKKLGTCLRPDPLPKDQRKCCFCHQQGDGQTDGPARLLNLDLDLWVHLNCALWSSEVYETQAGALINVELALRRGLTLRCVHCQKTGATTGCNRLRCTNTYHFTCALQAHCTFFKDKTMLCHVHKPRCLPFSGDRSSSCSPSSTPGPISDPVPFRDPYDSELRCFAVFRRVFVQRDEARQIAAVVQRGERQHTFRVGSLLFRAVGRLLPQQMSSFHNQMAIFPVGYHANRFYWSMRHSNRRCKYVCSIEEEEGRPLFKVKVVEKGHEDVVLTGATPKAVWDQILEPVAQMRSSSGTLKLFPVYLKGEDLFGLTSSAVTRIIESLPGVETCERYTFRYGRNPLMEWPLAFNPSGSARSEPKACQAKRPYLLTSVAPRCQGSVGSIVGLVPGVLSLSPGESVAGAHQGRHSKSAQYRRMKAEWKSNVYLARSRIQGLGLYATRDIEKCTMVIEYIGTIIRSEVANRKERLYESQNRGVYMFRIDNDYVIDATITGGPARYINHSCAPNCITEVVTVERENKIIISSCRRIQRGEELCYDYKFDLEDDQHKIPCHCGAMNCRKWMN</sequence>
<evidence type="ECO:0000256" key="19">
    <source>
        <dbReference type="ARBA" id="ARBA00023242"/>
    </source>
</evidence>
<name>A0A1A8V5C3_NOTFU</name>
<feature type="compositionally biased region" description="Low complexity" evidence="28">
    <location>
        <begin position="1090"/>
        <end position="1101"/>
    </location>
</feature>
<dbReference type="InterPro" id="IPR003616">
    <property type="entry name" value="Post-SET_dom"/>
</dbReference>
<dbReference type="GO" id="GO:0016746">
    <property type="term" value="F:acyltransferase activity"/>
    <property type="evidence" value="ECO:0007669"/>
    <property type="project" value="UniProtKB-KW"/>
</dbReference>
<feature type="region of interest" description="Disordered" evidence="28">
    <location>
        <begin position="1"/>
        <end position="144"/>
    </location>
</feature>
<feature type="region of interest" description="Disordered" evidence="28">
    <location>
        <begin position="576"/>
        <end position="675"/>
    </location>
</feature>
<dbReference type="SUPFAM" id="SSF57903">
    <property type="entry name" value="FYVE/PHD zinc finger"/>
    <property type="match status" value="3"/>
</dbReference>
<keyword evidence="16" id="KW-0564">Palmitate</keyword>
<dbReference type="FunFam" id="3.30.160.360:FF:000001">
    <property type="entry name" value="Histone-lysine N-methyltransferase"/>
    <property type="match status" value="1"/>
</dbReference>
<evidence type="ECO:0000256" key="23">
    <source>
        <dbReference type="ARBA" id="ARBA00049353"/>
    </source>
</evidence>
<evidence type="ECO:0000256" key="21">
    <source>
        <dbReference type="ARBA" id="ARBA00023315"/>
    </source>
</evidence>
<evidence type="ECO:0000256" key="3">
    <source>
        <dbReference type="ARBA" id="ARBA00022553"/>
    </source>
</evidence>
<evidence type="ECO:0000256" key="5">
    <source>
        <dbReference type="ARBA" id="ARBA00022679"/>
    </source>
</evidence>
<feature type="region of interest" description="Disordered" evidence="28">
    <location>
        <begin position="2348"/>
        <end position="2401"/>
    </location>
</feature>
<feature type="compositionally biased region" description="Polar residues" evidence="28">
    <location>
        <begin position="1068"/>
        <end position="1084"/>
    </location>
</feature>
<keyword evidence="4" id="KW-0489">Methyltransferase</keyword>
<feature type="compositionally biased region" description="Polar residues" evidence="28">
    <location>
        <begin position="1339"/>
        <end position="1348"/>
    </location>
</feature>
<evidence type="ECO:0000256" key="22">
    <source>
        <dbReference type="ARBA" id="ARBA00023620"/>
    </source>
</evidence>
<dbReference type="InterPro" id="IPR036910">
    <property type="entry name" value="HMG_box_dom_sf"/>
</dbReference>
<feature type="region of interest" description="Disordered" evidence="28">
    <location>
        <begin position="480"/>
        <end position="524"/>
    </location>
</feature>
<feature type="compositionally biased region" description="Basic residues" evidence="28">
    <location>
        <begin position="1530"/>
        <end position="1542"/>
    </location>
</feature>
<evidence type="ECO:0000256" key="24">
    <source>
        <dbReference type="ARBA" id="ARBA00058707"/>
    </source>
</evidence>
<feature type="domain" description="PHD-type" evidence="32">
    <location>
        <begin position="4540"/>
        <end position="4648"/>
    </location>
</feature>
<feature type="region of interest" description="Disordered" evidence="28">
    <location>
        <begin position="2164"/>
        <end position="2214"/>
    </location>
</feature>
<feature type="compositionally biased region" description="Polar residues" evidence="28">
    <location>
        <begin position="597"/>
        <end position="607"/>
    </location>
</feature>
<feature type="compositionally biased region" description="Low complexity" evidence="28">
    <location>
        <begin position="2637"/>
        <end position="2650"/>
    </location>
</feature>
<keyword evidence="17" id="KW-0010">Activator</keyword>
<dbReference type="PANTHER" id="PTHR45888:SF1">
    <property type="entry name" value="HISTONE-LYSINE N-METHYLTRANSFERASE 2C"/>
    <property type="match status" value="1"/>
</dbReference>
<dbReference type="SUPFAM" id="SSF82199">
    <property type="entry name" value="SET domain"/>
    <property type="match status" value="1"/>
</dbReference>
<dbReference type="Gene3D" id="1.10.30.10">
    <property type="entry name" value="High mobility group box domain"/>
    <property type="match status" value="1"/>
</dbReference>
<feature type="region of interest" description="Disordered" evidence="28">
    <location>
        <begin position="1918"/>
        <end position="1997"/>
    </location>
</feature>
<feature type="region of interest" description="Disordered" evidence="28">
    <location>
        <begin position="2850"/>
        <end position="2907"/>
    </location>
</feature>
<feature type="compositionally biased region" description="Polar residues" evidence="28">
    <location>
        <begin position="3222"/>
        <end position="3245"/>
    </location>
</feature>
<feature type="compositionally biased region" description="Pro residues" evidence="28">
    <location>
        <begin position="1489"/>
        <end position="1500"/>
    </location>
</feature>
<feature type="region of interest" description="Disordered" evidence="28">
    <location>
        <begin position="3365"/>
        <end position="3416"/>
    </location>
</feature>
<dbReference type="InterPro" id="IPR034732">
    <property type="entry name" value="EPHD"/>
</dbReference>
<evidence type="ECO:0000259" key="30">
    <source>
        <dbReference type="PROSITE" id="PS50280"/>
    </source>
</evidence>
<keyword evidence="11" id="KW-0156">Chromatin regulator</keyword>
<feature type="compositionally biased region" description="Low complexity" evidence="28">
    <location>
        <begin position="3677"/>
        <end position="3692"/>
    </location>
</feature>
<evidence type="ECO:0000313" key="33">
    <source>
        <dbReference type="EMBL" id="SBS55904.1"/>
    </source>
</evidence>
<dbReference type="InterPro" id="IPR003888">
    <property type="entry name" value="FYrich_N"/>
</dbReference>
<feature type="region of interest" description="Disordered" evidence="28">
    <location>
        <begin position="402"/>
        <end position="456"/>
    </location>
</feature>
<feature type="compositionally biased region" description="Low complexity" evidence="28">
    <location>
        <begin position="3310"/>
        <end position="3323"/>
    </location>
</feature>
<feature type="compositionally biased region" description="Polar residues" evidence="28">
    <location>
        <begin position="23"/>
        <end position="40"/>
    </location>
</feature>
<feature type="compositionally biased region" description="Pro residues" evidence="28">
    <location>
        <begin position="2890"/>
        <end position="2905"/>
    </location>
</feature>
<keyword evidence="2" id="KW-0488">Methylation</keyword>
<feature type="region of interest" description="Disordered" evidence="28">
    <location>
        <begin position="913"/>
        <end position="985"/>
    </location>
</feature>
<dbReference type="GO" id="GO:0044666">
    <property type="term" value="C:MLL3/4 complex"/>
    <property type="evidence" value="ECO:0007669"/>
    <property type="project" value="TreeGrafter"/>
</dbReference>
<feature type="domain" description="Post-SET" evidence="31">
    <location>
        <begin position="5070"/>
        <end position="5086"/>
    </location>
</feature>
<evidence type="ECO:0000256" key="14">
    <source>
        <dbReference type="ARBA" id="ARBA00023054"/>
    </source>
</evidence>
<dbReference type="SUPFAM" id="SSF47095">
    <property type="entry name" value="HMG-box"/>
    <property type="match status" value="1"/>
</dbReference>
<dbReference type="SMART" id="SM00398">
    <property type="entry name" value="HMG"/>
    <property type="match status" value="1"/>
</dbReference>
<keyword evidence="14" id="KW-0175">Coiled coil</keyword>
<dbReference type="FunFam" id="3.30.40.10:FF:001142">
    <property type="entry name" value="Histone-lysine N-methyltransferase"/>
    <property type="match status" value="1"/>
</dbReference>
<feature type="compositionally biased region" description="Polar residues" evidence="28">
    <location>
        <begin position="2758"/>
        <end position="2779"/>
    </location>
</feature>
<feature type="compositionally biased region" description="Low complexity" evidence="28">
    <location>
        <begin position="2481"/>
        <end position="2505"/>
    </location>
</feature>
<dbReference type="SMART" id="SM00317">
    <property type="entry name" value="SET"/>
    <property type="match status" value="1"/>
</dbReference>
<keyword evidence="3" id="KW-0597">Phosphoprotein</keyword>
<feature type="compositionally biased region" description="Polar residues" evidence="28">
    <location>
        <begin position="4390"/>
        <end position="4399"/>
    </location>
</feature>
<dbReference type="GO" id="GO:0140945">
    <property type="term" value="F:histone H3K4 monomethyltransferase activity"/>
    <property type="evidence" value="ECO:0007669"/>
    <property type="project" value="UniProtKB-EC"/>
</dbReference>
<evidence type="ECO:0000256" key="13">
    <source>
        <dbReference type="ARBA" id="ARBA00023015"/>
    </source>
</evidence>
<keyword evidence="20" id="KW-0449">Lipoprotein</keyword>
<feature type="region of interest" description="Disordered" evidence="28">
    <location>
        <begin position="2103"/>
        <end position="2123"/>
    </location>
</feature>
<gene>
    <name evidence="33" type="primary">MLL3</name>
</gene>
<feature type="region of interest" description="Disordered" evidence="28">
    <location>
        <begin position="3605"/>
        <end position="3643"/>
    </location>
</feature>
<feature type="compositionally biased region" description="Low complexity" evidence="28">
    <location>
        <begin position="1549"/>
        <end position="1560"/>
    </location>
</feature>
<dbReference type="GO" id="GO:0003713">
    <property type="term" value="F:transcription coactivator activity"/>
    <property type="evidence" value="ECO:0007669"/>
    <property type="project" value="TreeGrafter"/>
</dbReference>
<feature type="compositionally biased region" description="Low complexity" evidence="28">
    <location>
        <begin position="502"/>
        <end position="517"/>
    </location>
</feature>
<feature type="domain" description="PHD-type" evidence="29">
    <location>
        <begin position="1710"/>
        <end position="1760"/>
    </location>
</feature>
<feature type="compositionally biased region" description="Pro residues" evidence="28">
    <location>
        <begin position="3378"/>
        <end position="3391"/>
    </location>
</feature>
<feature type="region of interest" description="Disordered" evidence="28">
    <location>
        <begin position="3758"/>
        <end position="3860"/>
    </location>
</feature>
<evidence type="ECO:0000256" key="26">
    <source>
        <dbReference type="ARBA" id="ARBA00072631"/>
    </source>
</evidence>
<dbReference type="PROSITE" id="PS51542">
    <property type="entry name" value="FYRN"/>
    <property type="match status" value="1"/>
</dbReference>
<feature type="compositionally biased region" description="Basic and acidic residues" evidence="28">
    <location>
        <begin position="3632"/>
        <end position="3643"/>
    </location>
</feature>
<dbReference type="FunFam" id="1.10.30.10:FF:000009">
    <property type="entry name" value="Histone-lysine N-methyltransferase"/>
    <property type="match status" value="1"/>
</dbReference>
<evidence type="ECO:0000256" key="7">
    <source>
        <dbReference type="ARBA" id="ARBA00022723"/>
    </source>
</evidence>
<evidence type="ECO:0000259" key="29">
    <source>
        <dbReference type="PROSITE" id="PS50016"/>
    </source>
</evidence>
<feature type="region of interest" description="Disordered" evidence="28">
    <location>
        <begin position="4390"/>
        <end position="4409"/>
    </location>
</feature>
<dbReference type="Pfam" id="PF05965">
    <property type="entry name" value="FYRC"/>
    <property type="match status" value="1"/>
</dbReference>
<dbReference type="InterPro" id="IPR019787">
    <property type="entry name" value="Znf_PHD-finger"/>
</dbReference>
<dbReference type="PROSITE" id="PS51543">
    <property type="entry name" value="FYRC"/>
    <property type="match status" value="1"/>
</dbReference>
<keyword evidence="9 27" id="KW-0863">Zinc-finger</keyword>
<feature type="compositionally biased region" description="Polar residues" evidence="28">
    <location>
        <begin position="66"/>
        <end position="78"/>
    </location>
</feature>
<dbReference type="InterPro" id="IPR046341">
    <property type="entry name" value="SET_dom_sf"/>
</dbReference>
<dbReference type="CDD" id="cd22026">
    <property type="entry name" value="HMG-box_KMT2C"/>
    <property type="match status" value="1"/>
</dbReference>
<dbReference type="FunFam" id="2.170.270.10:FF:000003">
    <property type="entry name" value="Histone-lysine N-methyltransferase"/>
    <property type="match status" value="1"/>
</dbReference>
<comment type="subunit">
    <text evidence="25">Component of the MLL3 complex (also named ASCOM complex), at least composed of catalytic subunit KMT2C/MLL3, ASH2L, RBBP5, WDR5, NCOA6, DPY30, KDM6A, PAXIP1/PTIP, PAGR1 and alpha- and beta-tubulin. Forms a core complex with the evolutionary conserved subcomplex WRAD composed of WDR5, RBBP5, ASH2L/ASH2 and DPY30 subunits; WRAD differentially stimulates the methyltransferase activity. Interacts (via WIN motif) with WDR5.</text>
</comment>
<feature type="compositionally biased region" description="Low complexity" evidence="28">
    <location>
        <begin position="2455"/>
        <end position="2473"/>
    </location>
</feature>
<feature type="region of interest" description="Disordered" evidence="28">
    <location>
        <begin position="3152"/>
        <end position="3289"/>
    </location>
</feature>
<dbReference type="PROSITE" id="PS50016">
    <property type="entry name" value="ZF_PHD_2"/>
    <property type="match status" value="3"/>
</dbReference>
<organism evidence="33">
    <name type="scientific">Nothobranchius furzeri</name>
    <name type="common">Turquoise killifish</name>
    <dbReference type="NCBI Taxonomy" id="105023"/>
    <lineage>
        <taxon>Eukaryota</taxon>
        <taxon>Metazoa</taxon>
        <taxon>Chordata</taxon>
        <taxon>Craniata</taxon>
        <taxon>Vertebrata</taxon>
        <taxon>Euteleostomi</taxon>
        <taxon>Actinopterygii</taxon>
        <taxon>Neopterygii</taxon>
        <taxon>Teleostei</taxon>
        <taxon>Neoteleostei</taxon>
        <taxon>Acanthomorphata</taxon>
        <taxon>Ovalentaria</taxon>
        <taxon>Atherinomorphae</taxon>
        <taxon>Cyprinodontiformes</taxon>
        <taxon>Nothobranchiidae</taxon>
        <taxon>Nothobranchius</taxon>
    </lineage>
</organism>
<feature type="compositionally biased region" description="Low complexity" evidence="28">
    <location>
        <begin position="2678"/>
        <end position="2691"/>
    </location>
</feature>
<dbReference type="PROSITE" id="PS50868">
    <property type="entry name" value="POST_SET"/>
    <property type="match status" value="1"/>
</dbReference>
<feature type="compositionally biased region" description="Basic and acidic residues" evidence="28">
    <location>
        <begin position="1359"/>
        <end position="1389"/>
    </location>
</feature>
<feature type="compositionally biased region" description="Polar residues" evidence="28">
    <location>
        <begin position="1"/>
        <end position="15"/>
    </location>
</feature>
<dbReference type="Pfam" id="PF00628">
    <property type="entry name" value="PHD"/>
    <property type="match status" value="2"/>
</dbReference>
<dbReference type="Pfam" id="PF05964">
    <property type="entry name" value="FYRN"/>
    <property type="match status" value="1"/>
</dbReference>
<feature type="compositionally biased region" description="Polar residues" evidence="28">
    <location>
        <begin position="1472"/>
        <end position="1481"/>
    </location>
</feature>
<keyword evidence="21" id="KW-0012">Acyltransferase</keyword>
<feature type="compositionally biased region" description="Polar residues" evidence="28">
    <location>
        <begin position="48"/>
        <end position="59"/>
    </location>
</feature>
<feature type="region of interest" description="Disordered" evidence="28">
    <location>
        <begin position="3677"/>
        <end position="3739"/>
    </location>
</feature>
<dbReference type="CDD" id="cd15513">
    <property type="entry name" value="PHD5_KMT2C_like"/>
    <property type="match status" value="1"/>
</dbReference>
<feature type="compositionally biased region" description="Polar residues" evidence="28">
    <location>
        <begin position="2651"/>
        <end position="2665"/>
    </location>
</feature>
<evidence type="ECO:0000256" key="1">
    <source>
        <dbReference type="ARBA" id="ARBA00004123"/>
    </source>
</evidence>
<evidence type="ECO:0000256" key="8">
    <source>
        <dbReference type="ARBA" id="ARBA00022737"/>
    </source>
</evidence>
<accession>A0A1A8V5C3</accession>
<dbReference type="InterPro" id="IPR011011">
    <property type="entry name" value="Znf_FYVE_PHD"/>
</dbReference>
<keyword evidence="19" id="KW-0539">Nucleus</keyword>
<evidence type="ECO:0000256" key="16">
    <source>
        <dbReference type="ARBA" id="ARBA00023139"/>
    </source>
</evidence>
<feature type="region of interest" description="Disordered" evidence="28">
    <location>
        <begin position="3519"/>
        <end position="3587"/>
    </location>
</feature>
<dbReference type="Gene3D" id="3.30.160.360">
    <property type="match status" value="1"/>
</dbReference>
<dbReference type="EC" id="2.1.1.364" evidence="22"/>
<dbReference type="InterPro" id="IPR001214">
    <property type="entry name" value="SET_dom"/>
</dbReference>
<feature type="compositionally biased region" description="Polar residues" evidence="28">
    <location>
        <begin position="807"/>
        <end position="823"/>
    </location>
</feature>
<feature type="compositionally biased region" description="Low complexity" evidence="28">
    <location>
        <begin position="2737"/>
        <end position="2754"/>
    </location>
</feature>
<evidence type="ECO:0000256" key="18">
    <source>
        <dbReference type="ARBA" id="ARBA00023163"/>
    </source>
</evidence>
<feature type="region of interest" description="Disordered" evidence="28">
    <location>
        <begin position="2431"/>
        <end position="2547"/>
    </location>
</feature>
<feature type="compositionally biased region" description="Basic and acidic residues" evidence="28">
    <location>
        <begin position="1932"/>
        <end position="1954"/>
    </location>
</feature>
<keyword evidence="18" id="KW-0804">Transcription</keyword>
<keyword evidence="7" id="KW-0479">Metal-binding</keyword>
<feature type="compositionally biased region" description="Low complexity" evidence="28">
    <location>
        <begin position="1288"/>
        <end position="1331"/>
    </location>
</feature>
<keyword evidence="5" id="KW-0808">Transferase</keyword>
<evidence type="ECO:0000256" key="20">
    <source>
        <dbReference type="ARBA" id="ARBA00023288"/>
    </source>
</evidence>
<feature type="region of interest" description="Disordered" evidence="28">
    <location>
        <begin position="1428"/>
        <end position="1628"/>
    </location>
</feature>
<dbReference type="GO" id="GO:0045944">
    <property type="term" value="P:positive regulation of transcription by RNA polymerase II"/>
    <property type="evidence" value="ECO:0007669"/>
    <property type="project" value="TreeGrafter"/>
</dbReference>
<evidence type="ECO:0000256" key="27">
    <source>
        <dbReference type="PROSITE-ProRule" id="PRU00146"/>
    </source>
</evidence>
<dbReference type="GO" id="GO:0008270">
    <property type="term" value="F:zinc ion binding"/>
    <property type="evidence" value="ECO:0007669"/>
    <property type="project" value="UniProtKB-KW"/>
</dbReference>
<keyword evidence="6" id="KW-0949">S-adenosyl-L-methionine</keyword>
<evidence type="ECO:0000256" key="25">
    <source>
        <dbReference type="ARBA" id="ARBA00065668"/>
    </source>
</evidence>
<dbReference type="InterPro" id="IPR001965">
    <property type="entry name" value="Znf_PHD"/>
</dbReference>
<feature type="compositionally biased region" description="Pro residues" evidence="28">
    <location>
        <begin position="3520"/>
        <end position="3538"/>
    </location>
</feature>
<feature type="compositionally biased region" description="Basic and acidic residues" evidence="28">
    <location>
        <begin position="2361"/>
        <end position="2373"/>
    </location>
</feature>
<dbReference type="Pfam" id="PF13832">
    <property type="entry name" value="zf-HC5HC2H_2"/>
    <property type="match status" value="1"/>
</dbReference>
<evidence type="ECO:0000256" key="28">
    <source>
        <dbReference type="SAM" id="MobiDB-lite"/>
    </source>
</evidence>
<comment type="catalytic activity">
    <reaction evidence="23">
        <text>L-lysyl(4)-[histone H3] + S-adenosyl-L-methionine = N(6)-methyl-L-lysyl(4)-[histone H3] + S-adenosyl-L-homocysteine + H(+)</text>
        <dbReference type="Rhea" id="RHEA:60264"/>
        <dbReference type="Rhea" id="RHEA-COMP:15543"/>
        <dbReference type="Rhea" id="RHEA-COMP:15547"/>
        <dbReference type="ChEBI" id="CHEBI:15378"/>
        <dbReference type="ChEBI" id="CHEBI:29969"/>
        <dbReference type="ChEBI" id="CHEBI:57856"/>
        <dbReference type="ChEBI" id="CHEBI:59789"/>
        <dbReference type="ChEBI" id="CHEBI:61929"/>
        <dbReference type="EC" id="2.1.1.364"/>
    </reaction>
    <physiologicalReaction direction="left-to-right" evidence="23">
        <dbReference type="Rhea" id="RHEA:60265"/>
    </physiologicalReaction>
</comment>
<dbReference type="PANTHER" id="PTHR45888">
    <property type="entry name" value="HL01030P-RELATED"/>
    <property type="match status" value="1"/>
</dbReference>
<dbReference type="SMART" id="SM00541">
    <property type="entry name" value="FYRN"/>
    <property type="match status" value="1"/>
</dbReference>
<feature type="region of interest" description="Disordered" evidence="28">
    <location>
        <begin position="540"/>
        <end position="564"/>
    </location>
</feature>
<evidence type="ECO:0000259" key="31">
    <source>
        <dbReference type="PROSITE" id="PS50868"/>
    </source>
</evidence>
<feature type="compositionally biased region" description="Polar residues" evidence="28">
    <location>
        <begin position="2521"/>
        <end position="2533"/>
    </location>
</feature>
<feature type="domain" description="PHD-type" evidence="29">
    <location>
        <begin position="1660"/>
        <end position="1713"/>
    </location>
</feature>
<reference evidence="33" key="2">
    <citation type="submission" date="2016-06" db="EMBL/GenBank/DDBJ databases">
        <title>The genome of a short-lived fish provides insights into sex chromosome evolution and the genetic control of aging.</title>
        <authorList>
            <person name="Reichwald K."/>
            <person name="Felder M."/>
            <person name="Petzold A."/>
            <person name="Koch P."/>
            <person name="Groth M."/>
            <person name="Platzer M."/>
        </authorList>
    </citation>
    <scope>NUCLEOTIDE SEQUENCE</scope>
    <source>
        <tissue evidence="33">Brain</tissue>
    </source>
</reference>
<dbReference type="EMBL" id="HAEJ01015447">
    <property type="protein sequence ID" value="SBS55904.1"/>
    <property type="molecule type" value="Transcribed_RNA"/>
</dbReference>
<dbReference type="FunFam" id="3.30.40.10:FF:000002">
    <property type="entry name" value="Histone-lysine N-methyltransferase"/>
    <property type="match status" value="1"/>
</dbReference>
<feature type="region of interest" description="Disordered" evidence="28">
    <location>
        <begin position="3306"/>
        <end position="3333"/>
    </location>
</feature>
<feature type="compositionally biased region" description="Basic and acidic residues" evidence="28">
    <location>
        <begin position="1244"/>
        <end position="1262"/>
    </location>
</feature>
<evidence type="ECO:0000256" key="9">
    <source>
        <dbReference type="ARBA" id="ARBA00022771"/>
    </source>
</evidence>
<feature type="compositionally biased region" description="Pro residues" evidence="28">
    <location>
        <begin position="1165"/>
        <end position="1177"/>
    </location>
</feature>
<feature type="compositionally biased region" description="Polar residues" evidence="28">
    <location>
        <begin position="3851"/>
        <end position="3860"/>
    </location>
</feature>
<feature type="region of interest" description="Disordered" evidence="28">
    <location>
        <begin position="800"/>
        <end position="846"/>
    </location>
</feature>
<evidence type="ECO:0000259" key="32">
    <source>
        <dbReference type="PROSITE" id="PS51805"/>
    </source>
</evidence>
<evidence type="ECO:0000256" key="17">
    <source>
        <dbReference type="ARBA" id="ARBA00023159"/>
    </source>
</evidence>
<dbReference type="Gene3D" id="2.170.270.10">
    <property type="entry name" value="SET domain"/>
    <property type="match status" value="1"/>
</dbReference>
<feature type="compositionally biased region" description="Polar residues" evidence="28">
    <location>
        <begin position="1102"/>
        <end position="1129"/>
    </location>
</feature>
<dbReference type="SMART" id="SM00249">
    <property type="entry name" value="PHD"/>
    <property type="match status" value="4"/>
</dbReference>
<feature type="compositionally biased region" description="Polar residues" evidence="28">
    <location>
        <begin position="482"/>
        <end position="501"/>
    </location>
</feature>
<dbReference type="InterPro" id="IPR013083">
    <property type="entry name" value="Znf_RING/FYVE/PHD"/>
</dbReference>
<reference evidence="33" key="1">
    <citation type="submission" date="2016-05" db="EMBL/GenBank/DDBJ databases">
        <authorList>
            <person name="Lavstsen T."/>
            <person name="Jespersen J.S."/>
        </authorList>
    </citation>
    <scope>NUCLEOTIDE SEQUENCE</scope>
    <source>
        <tissue evidence="33">Brain</tissue>
    </source>
</reference>
<dbReference type="PROSITE" id="PS50280">
    <property type="entry name" value="SET"/>
    <property type="match status" value="1"/>
</dbReference>